<feature type="transmembrane region" description="Helical" evidence="1">
    <location>
        <begin position="27"/>
        <end position="45"/>
    </location>
</feature>
<evidence type="ECO:0000256" key="1">
    <source>
        <dbReference type="SAM" id="Phobius"/>
    </source>
</evidence>
<keyword evidence="1" id="KW-1133">Transmembrane helix</keyword>
<dbReference type="RefSeq" id="WP_269023925.1">
    <property type="nucleotide sequence ID" value="NZ_JANXKW010000002.1"/>
</dbReference>
<dbReference type="PANTHER" id="PTHR41771">
    <property type="entry name" value="MEMBRANE PROTEIN-RELATED"/>
    <property type="match status" value="1"/>
</dbReference>
<dbReference type="PANTHER" id="PTHR41771:SF1">
    <property type="entry name" value="MEMBRANE PROTEIN"/>
    <property type="match status" value="1"/>
</dbReference>
<feature type="transmembrane region" description="Helical" evidence="1">
    <location>
        <begin position="117"/>
        <end position="142"/>
    </location>
</feature>
<accession>A0ABT4JP82</accession>
<evidence type="ECO:0000313" key="2">
    <source>
        <dbReference type="EMBL" id="MCZ2491433.1"/>
    </source>
</evidence>
<dbReference type="EMBL" id="JANXLI010000002">
    <property type="protein sequence ID" value="MCZ2491433.1"/>
    <property type="molecule type" value="Genomic_DNA"/>
</dbReference>
<dbReference type="Pfam" id="PF07907">
    <property type="entry name" value="YibE_F"/>
    <property type="match status" value="1"/>
</dbReference>
<feature type="transmembrane region" description="Helical" evidence="1">
    <location>
        <begin position="183"/>
        <end position="202"/>
    </location>
</feature>
<dbReference type="PIRSF" id="PIRSF031503">
    <property type="entry name" value="UCP031503_mp"/>
    <property type="match status" value="1"/>
</dbReference>
<keyword evidence="3" id="KW-1185">Reference proteome</keyword>
<keyword evidence="1" id="KW-0472">Membrane</keyword>
<dbReference type="Proteomes" id="UP001081467">
    <property type="component" value="Unassembled WGS sequence"/>
</dbReference>
<feature type="transmembrane region" description="Helical" evidence="1">
    <location>
        <begin position="6"/>
        <end position="22"/>
    </location>
</feature>
<sequence length="251" mass="26943">MITIGWLSAILFGLMVSIGGMNGVRSFLSLFLNFLMLFFTIILITGGFPPVAVTLINGIIILAITIFLGDDNTQVTETAFYASLIVLIILVLLIIPVEHLAAVQGFGAEDSEEIEAFSLLIGANFMQIAISTAIFSTLGAIAEGAIAISAGLNEIVEQTPTVDLKKLYAAGISIGKHIIGTTFNTLFFGFFGGFLALFILLVQTHATFADIINDKIFVAELIMILFSIIGVILAVPITAWVLIQKLKKENN</sequence>
<feature type="transmembrane region" description="Helical" evidence="1">
    <location>
        <begin position="222"/>
        <end position="243"/>
    </location>
</feature>
<evidence type="ECO:0000313" key="3">
    <source>
        <dbReference type="Proteomes" id="UP001081467"/>
    </source>
</evidence>
<dbReference type="InterPro" id="IPR014564">
    <property type="entry name" value="UCP031503_TM"/>
</dbReference>
<reference evidence="2" key="1">
    <citation type="submission" date="2022-09" db="EMBL/GenBank/DDBJ databases">
        <title>Diversity of Dellaglioa algida.</title>
        <authorList>
            <person name="Matthias E."/>
            <person name="Werum V."/>
        </authorList>
    </citation>
    <scope>NUCLEOTIDE SEQUENCE</scope>
    <source>
        <strain evidence="2">TMW 2.2523</strain>
    </source>
</reference>
<proteinExistence type="predicted"/>
<protein>
    <submittedName>
        <fullName evidence="2">YibE/F family protein</fullName>
    </submittedName>
</protein>
<gene>
    <name evidence="2" type="ORF">N0K80_04590</name>
</gene>
<feature type="transmembrane region" description="Helical" evidence="1">
    <location>
        <begin position="80"/>
        <end position="97"/>
    </location>
</feature>
<comment type="caution">
    <text evidence="2">The sequence shown here is derived from an EMBL/GenBank/DDBJ whole genome shotgun (WGS) entry which is preliminary data.</text>
</comment>
<organism evidence="2 3">
    <name type="scientific">Dellaglioa carnosa</name>
    <dbReference type="NCBI Taxonomy" id="2995136"/>
    <lineage>
        <taxon>Bacteria</taxon>
        <taxon>Bacillati</taxon>
        <taxon>Bacillota</taxon>
        <taxon>Bacilli</taxon>
        <taxon>Lactobacillales</taxon>
        <taxon>Lactobacillaceae</taxon>
        <taxon>Dellaglioa</taxon>
    </lineage>
</organism>
<dbReference type="InterPro" id="IPR012507">
    <property type="entry name" value="YibE_F"/>
</dbReference>
<name>A0ABT4JP82_9LACO</name>
<keyword evidence="1" id="KW-0812">Transmembrane</keyword>